<dbReference type="KEGG" id="xfs:D934_05275"/>
<dbReference type="Proteomes" id="UP000027215">
    <property type="component" value="Chromosome"/>
</dbReference>
<sequence length="137" mass="15397">MSTIYPNTIFALEWGRYTQIRDETGKHIITQDERTCMQWTAETLGEFDYYEAEEVCRNSRIGGYDDWRRPTDEELLAVTRGIAVWTCTPSENTRIGSAWVGGMGCLSTEDTDDKFSVIAVRGPVRTDATATPKAGES</sequence>
<dbReference type="RefSeq" id="WP_024749160.1">
    <property type="nucleotide sequence ID" value="NZ_CP006696.1"/>
</dbReference>
<dbReference type="HOGENOM" id="CLU_1685904_0_0_6"/>
<name>A0A060H2P8_XYLFS</name>
<reference evidence="1 2" key="1">
    <citation type="submission" date="2013-08" db="EMBL/GenBank/DDBJ databases">
        <authorList>
            <person name="Stouthamer R."/>
            <person name="Nunney L."/>
        </authorList>
    </citation>
    <scope>NUCLEOTIDE SEQUENCE [LARGE SCALE GENOMIC DNA]</scope>
    <source>
        <strain evidence="2">ann-1</strain>
    </source>
</reference>
<dbReference type="PATRIC" id="fig|155920.8.peg.1255"/>
<accession>A0A060H2P8</accession>
<evidence type="ECO:0000313" key="1">
    <source>
        <dbReference type="EMBL" id="AIC09828.1"/>
    </source>
</evidence>
<dbReference type="AlphaFoldDB" id="A0A060H2P8"/>
<gene>
    <name evidence="1" type="ORF">D934_05275</name>
</gene>
<organism evidence="1 2">
    <name type="scientific">Xylella fastidiosa subsp. sandyi Ann-1</name>
    <dbReference type="NCBI Taxonomy" id="155920"/>
    <lineage>
        <taxon>Bacteria</taxon>
        <taxon>Pseudomonadati</taxon>
        <taxon>Pseudomonadota</taxon>
        <taxon>Gammaproteobacteria</taxon>
        <taxon>Lysobacterales</taxon>
        <taxon>Lysobacteraceae</taxon>
        <taxon>Xylella</taxon>
    </lineage>
</organism>
<dbReference type="EMBL" id="CP006696">
    <property type="protein sequence ID" value="AIC09828.1"/>
    <property type="molecule type" value="Genomic_DNA"/>
</dbReference>
<evidence type="ECO:0008006" key="3">
    <source>
        <dbReference type="Google" id="ProtNLM"/>
    </source>
</evidence>
<proteinExistence type="predicted"/>
<evidence type="ECO:0000313" key="2">
    <source>
        <dbReference type="Proteomes" id="UP000027215"/>
    </source>
</evidence>
<protein>
    <recommendedName>
        <fullName evidence="3">DUF1566 domain-containing protein</fullName>
    </recommendedName>
</protein>